<accession>A0A0N4ZDG9</accession>
<dbReference type="Pfam" id="PF05184">
    <property type="entry name" value="SapB_1"/>
    <property type="match status" value="1"/>
</dbReference>
<evidence type="ECO:0000256" key="2">
    <source>
        <dbReference type="SAM" id="SignalP"/>
    </source>
</evidence>
<feature type="domain" description="Saposin B-type" evidence="3">
    <location>
        <begin position="40"/>
        <end position="119"/>
    </location>
</feature>
<feature type="chain" id="PRO_5005891537" evidence="2">
    <location>
        <begin position="19"/>
        <end position="437"/>
    </location>
</feature>
<evidence type="ECO:0000313" key="5">
    <source>
        <dbReference type="WBParaSite" id="PTRK_0000563200.1"/>
    </source>
</evidence>
<feature type="domain" description="Saposin B-type" evidence="3">
    <location>
        <begin position="259"/>
        <end position="342"/>
    </location>
</feature>
<dbReference type="InterPro" id="IPR051428">
    <property type="entry name" value="Sphingo_Act-Surfact_Prot"/>
</dbReference>
<protein>
    <submittedName>
        <fullName evidence="5">Saposin B-type domain-containing protein</fullName>
    </submittedName>
</protein>
<proteinExistence type="predicted"/>
<dbReference type="InterPro" id="IPR007856">
    <property type="entry name" value="SapB_1"/>
</dbReference>
<dbReference type="InterPro" id="IPR008139">
    <property type="entry name" value="SaposinB_dom"/>
</dbReference>
<dbReference type="GO" id="GO:0006629">
    <property type="term" value="P:lipid metabolic process"/>
    <property type="evidence" value="ECO:0007669"/>
    <property type="project" value="InterPro"/>
</dbReference>
<feature type="domain" description="Saposin B-type" evidence="3">
    <location>
        <begin position="358"/>
        <end position="437"/>
    </location>
</feature>
<evidence type="ECO:0000256" key="1">
    <source>
        <dbReference type="ARBA" id="ARBA00023157"/>
    </source>
</evidence>
<evidence type="ECO:0000259" key="3">
    <source>
        <dbReference type="PROSITE" id="PS50015"/>
    </source>
</evidence>
<dbReference type="STRING" id="131310.A0A0N4ZDG9"/>
<reference evidence="5" key="1">
    <citation type="submission" date="2017-02" db="UniProtKB">
        <authorList>
            <consortium name="WormBaseParasite"/>
        </authorList>
    </citation>
    <scope>IDENTIFICATION</scope>
</reference>
<keyword evidence="2" id="KW-0732">Signal</keyword>
<feature type="signal peptide" evidence="2">
    <location>
        <begin position="1"/>
        <end position="18"/>
    </location>
</feature>
<dbReference type="Gene3D" id="1.10.225.10">
    <property type="entry name" value="Saposin-like"/>
    <property type="match status" value="4"/>
</dbReference>
<dbReference type="SUPFAM" id="SSF47862">
    <property type="entry name" value="Saposin"/>
    <property type="match status" value="3"/>
</dbReference>
<dbReference type="PANTHER" id="PTHR11480">
    <property type="entry name" value="SAPOSIN-RELATED"/>
    <property type="match status" value="1"/>
</dbReference>
<feature type="domain" description="Saposin B-type" evidence="3">
    <location>
        <begin position="142"/>
        <end position="224"/>
    </location>
</feature>
<dbReference type="PROSITE" id="PS50015">
    <property type="entry name" value="SAP_B"/>
    <property type="match status" value="4"/>
</dbReference>
<name>A0A0N4ZDG9_PARTI</name>
<dbReference type="PANTHER" id="PTHR11480:SF3">
    <property type="entry name" value="BCDNA.GH08312"/>
    <property type="match status" value="1"/>
</dbReference>
<organism evidence="4 5">
    <name type="scientific">Parastrongyloides trichosuri</name>
    <name type="common">Possum-specific nematode worm</name>
    <dbReference type="NCBI Taxonomy" id="131310"/>
    <lineage>
        <taxon>Eukaryota</taxon>
        <taxon>Metazoa</taxon>
        <taxon>Ecdysozoa</taxon>
        <taxon>Nematoda</taxon>
        <taxon>Chromadorea</taxon>
        <taxon>Rhabditida</taxon>
        <taxon>Tylenchina</taxon>
        <taxon>Panagrolaimomorpha</taxon>
        <taxon>Strongyloidoidea</taxon>
        <taxon>Strongyloididae</taxon>
        <taxon>Parastrongyloides</taxon>
    </lineage>
</organism>
<dbReference type="AlphaFoldDB" id="A0A0N4ZDG9"/>
<keyword evidence="1" id="KW-1015">Disulfide bond</keyword>
<dbReference type="WBParaSite" id="PTRK_0000563200.1">
    <property type="protein sequence ID" value="PTRK_0000563200.1"/>
    <property type="gene ID" value="PTRK_0000563200"/>
</dbReference>
<evidence type="ECO:0000313" key="4">
    <source>
        <dbReference type="Proteomes" id="UP000038045"/>
    </source>
</evidence>
<sequence length="437" mass="49969">MKYLAVLCVVALAASTIAIKDELLKNNKIPKIAIYHEAENSDVCAECQSIVSRFAEAMKDPSKLAALKLILGSLCHETAYELECKLFVRKLDVFMDKLLPYLKDTKKVCHKMHMCGNERITTFHKFAVLYADKIVTSLDNKNRFLCEECRFAAQELENFVSDKSTQDEIRKFLSENVCKKIPKYQGSCDLMLEDFLPDFFKQLETLLKNAPQFCHNIGLCDKSRITHRNVEQKSAKGQVAVHEFVKNLQKIRSSKHPEIHMSCLECEIALDALIIELKQNKTIYGLADDLRNIACPILPVNMTLSCEDFLNLYAPTVVYMTMEQLTSEGICTGLIKACKPQDTMTRQHFKQLSYDEQNSVKCEACETINKHITTVLEDQEFRQHIIDGLEQNLCSYIPGIGVNVCENLMQNYLPIFFDKVDSYIKEPNMCQNILHVC</sequence>
<dbReference type="SMART" id="SM00741">
    <property type="entry name" value="SapB"/>
    <property type="match status" value="4"/>
</dbReference>
<dbReference type="Proteomes" id="UP000038045">
    <property type="component" value="Unplaced"/>
</dbReference>
<keyword evidence="4" id="KW-1185">Reference proteome</keyword>
<dbReference type="InterPro" id="IPR011001">
    <property type="entry name" value="Saposin-like"/>
</dbReference>